<evidence type="ECO:0000256" key="5">
    <source>
        <dbReference type="ARBA" id="ARBA00022705"/>
    </source>
</evidence>
<evidence type="ECO:0000313" key="14">
    <source>
        <dbReference type="Proteomes" id="UP000298773"/>
    </source>
</evidence>
<dbReference type="GO" id="GO:0003887">
    <property type="term" value="F:DNA-directed DNA polymerase activity"/>
    <property type="evidence" value="ECO:0007669"/>
    <property type="project" value="UniProtKB-UniRule"/>
</dbReference>
<comment type="catalytic activity">
    <reaction evidence="9">
        <text>DNA(n) + a 2'-deoxyribonucleoside 5'-triphosphate = DNA(n+1) + diphosphate</text>
        <dbReference type="Rhea" id="RHEA:22508"/>
        <dbReference type="Rhea" id="RHEA-COMP:17339"/>
        <dbReference type="Rhea" id="RHEA-COMP:17340"/>
        <dbReference type="ChEBI" id="CHEBI:33019"/>
        <dbReference type="ChEBI" id="CHEBI:61560"/>
        <dbReference type="ChEBI" id="CHEBI:173112"/>
        <dbReference type="EC" id="2.7.7.7"/>
    </reaction>
</comment>
<evidence type="ECO:0000256" key="10">
    <source>
        <dbReference type="NCBIfam" id="TIGR01128"/>
    </source>
</evidence>
<dbReference type="AlphaFoldDB" id="A0A4D6Y738"/>
<evidence type="ECO:0000313" key="13">
    <source>
        <dbReference type="EMBL" id="QCI21730.1"/>
    </source>
</evidence>
<feature type="domain" description="DNA polymerase III delta N-terminal" evidence="11">
    <location>
        <begin position="21"/>
        <end position="140"/>
    </location>
</feature>
<comment type="similarity">
    <text evidence="8">Belongs to the DNA polymerase HolA subunit family.</text>
</comment>
<keyword evidence="3 13" id="KW-0808">Transferase</keyword>
<dbReference type="EMBL" id="CP034873">
    <property type="protein sequence ID" value="QCI21730.1"/>
    <property type="molecule type" value="Genomic_DNA"/>
</dbReference>
<keyword evidence="4 13" id="KW-0548">Nucleotidyltransferase</keyword>
<keyword evidence="6" id="KW-0239">DNA-directed DNA polymerase</keyword>
<dbReference type="SUPFAM" id="SSF52540">
    <property type="entry name" value="P-loop containing nucleoside triphosphate hydrolases"/>
    <property type="match status" value="1"/>
</dbReference>
<sequence>MNILHIEKLKNHLTKTIHPCYVLLGEDDYLIKKNQDLILKISKFKGFQDSIMIDIENVQDWKKIIHFYQQRNLFFKKNILIINFIAKILNKTLILKINNINNLFHKDILIILKLNHISNLIKQHQLLDNLKKYSILISCFTPYRSHFINWIRYEIDEKNIKIDEKAYLLLCEHYEGNTDFIHKILNTILIFYPKINITVEKVKNIIFDCFNFTPLHWINAILKGNQKKSVEILNTFFEKKYNPLSLIRFFQKDLLILIQIHRNKKINIDEFLKNNNVWSTRRALFKNMILKIDKDIMLNAIKILLKIEINIKKNHNDSIWIQLHELTLVLFKKNIKLIK</sequence>
<protein>
    <recommendedName>
        <fullName evidence="2 10">DNA polymerase III subunit delta</fullName>
        <ecNumber evidence="1 10">2.7.7.7</ecNumber>
    </recommendedName>
</protein>
<dbReference type="Pfam" id="PF06144">
    <property type="entry name" value="DNA_pol3_delta"/>
    <property type="match status" value="1"/>
</dbReference>
<feature type="domain" description="DNA polymerase III subunit delta C-terminal" evidence="12">
    <location>
        <begin position="214"/>
        <end position="335"/>
    </location>
</feature>
<evidence type="ECO:0000256" key="6">
    <source>
        <dbReference type="ARBA" id="ARBA00022932"/>
    </source>
</evidence>
<dbReference type="InterPro" id="IPR032780">
    <property type="entry name" value="DNA_pol3_delt_C"/>
</dbReference>
<dbReference type="PANTHER" id="PTHR34388:SF1">
    <property type="entry name" value="DNA POLYMERASE III SUBUNIT DELTA"/>
    <property type="match status" value="1"/>
</dbReference>
<dbReference type="GO" id="GO:0009360">
    <property type="term" value="C:DNA polymerase III complex"/>
    <property type="evidence" value="ECO:0007669"/>
    <property type="project" value="UniProtKB-UniRule"/>
</dbReference>
<reference evidence="13 14" key="2">
    <citation type="submission" date="2019-05" db="EMBL/GenBank/DDBJ databases">
        <title>Genome evolution of the obligate endosymbiont Buchnera aphidicola.</title>
        <authorList>
            <person name="Moran N.A."/>
        </authorList>
    </citation>
    <scope>NUCLEOTIDE SEQUENCE [LARGE SCALE GENOMIC DNA]</scope>
    <source>
        <strain evidence="13 14">Hta</strain>
    </source>
</reference>
<evidence type="ECO:0000256" key="4">
    <source>
        <dbReference type="ARBA" id="ARBA00022695"/>
    </source>
</evidence>
<dbReference type="Gene3D" id="3.40.50.300">
    <property type="entry name" value="P-loop containing nucleotide triphosphate hydrolases"/>
    <property type="match status" value="1"/>
</dbReference>
<dbReference type="SUPFAM" id="SSF48019">
    <property type="entry name" value="post-AAA+ oligomerization domain-like"/>
    <property type="match status" value="1"/>
</dbReference>
<organism evidence="13 14">
    <name type="scientific">Buchnera aphidicola</name>
    <name type="common">Hyadaphis tataricae</name>
    <dbReference type="NCBI Taxonomy" id="1241859"/>
    <lineage>
        <taxon>Bacteria</taxon>
        <taxon>Pseudomonadati</taxon>
        <taxon>Pseudomonadota</taxon>
        <taxon>Gammaproteobacteria</taxon>
        <taxon>Enterobacterales</taxon>
        <taxon>Erwiniaceae</taxon>
        <taxon>Buchnera</taxon>
    </lineage>
</organism>
<dbReference type="RefSeq" id="WP_158356700.1">
    <property type="nucleotide sequence ID" value="NZ_CP034873.1"/>
</dbReference>
<dbReference type="EC" id="2.7.7.7" evidence="1 10"/>
<reference evidence="13 14" key="1">
    <citation type="submission" date="2018-12" db="EMBL/GenBank/DDBJ databases">
        <authorList>
            <person name="Chong R.A."/>
        </authorList>
    </citation>
    <scope>NUCLEOTIDE SEQUENCE [LARGE SCALE GENOMIC DNA]</scope>
    <source>
        <strain evidence="13 14">Hta</strain>
    </source>
</reference>
<dbReference type="InterPro" id="IPR005790">
    <property type="entry name" value="DNA_polIII_delta"/>
</dbReference>
<accession>A0A4D6Y738</accession>
<dbReference type="GO" id="GO:0006261">
    <property type="term" value="P:DNA-templated DNA replication"/>
    <property type="evidence" value="ECO:0007669"/>
    <property type="project" value="TreeGrafter"/>
</dbReference>
<proteinExistence type="inferred from homology"/>
<dbReference type="InterPro" id="IPR010372">
    <property type="entry name" value="DNA_pol3_delta_N"/>
</dbReference>
<dbReference type="GO" id="GO:0003677">
    <property type="term" value="F:DNA binding"/>
    <property type="evidence" value="ECO:0007669"/>
    <property type="project" value="InterPro"/>
</dbReference>
<dbReference type="InterPro" id="IPR027417">
    <property type="entry name" value="P-loop_NTPase"/>
</dbReference>
<dbReference type="Gene3D" id="1.10.8.60">
    <property type="match status" value="1"/>
</dbReference>
<evidence type="ECO:0000256" key="3">
    <source>
        <dbReference type="ARBA" id="ARBA00022679"/>
    </source>
</evidence>
<dbReference type="PANTHER" id="PTHR34388">
    <property type="entry name" value="DNA POLYMERASE III SUBUNIT DELTA"/>
    <property type="match status" value="1"/>
</dbReference>
<dbReference type="InterPro" id="IPR008921">
    <property type="entry name" value="DNA_pol3_clamp-load_cplx_C"/>
</dbReference>
<comment type="subunit">
    <text evidence="7">DNA polymerase III contains a core (composed of alpha, epsilon and theta chains) that associates with a tau subunit. This core dimerizes to form the POLIII' complex. PolIII' associates with the gamma complex (composed of gamma, delta, delta', psi and chi chains) and with the beta chain to form the complete DNA polymerase III complex.</text>
</comment>
<evidence type="ECO:0000256" key="8">
    <source>
        <dbReference type="ARBA" id="ARBA00034754"/>
    </source>
</evidence>
<evidence type="ECO:0000256" key="7">
    <source>
        <dbReference type="ARBA" id="ARBA00026073"/>
    </source>
</evidence>
<evidence type="ECO:0000259" key="11">
    <source>
        <dbReference type="Pfam" id="PF06144"/>
    </source>
</evidence>
<dbReference type="NCBIfam" id="TIGR01128">
    <property type="entry name" value="holA"/>
    <property type="match status" value="1"/>
</dbReference>
<evidence type="ECO:0000256" key="9">
    <source>
        <dbReference type="ARBA" id="ARBA00049244"/>
    </source>
</evidence>
<dbReference type="OrthoDB" id="9770982at2"/>
<dbReference type="Gene3D" id="1.20.272.10">
    <property type="match status" value="1"/>
</dbReference>
<evidence type="ECO:0000259" key="12">
    <source>
        <dbReference type="Pfam" id="PF14840"/>
    </source>
</evidence>
<name>A0A4D6Y738_9GAMM</name>
<dbReference type="Pfam" id="PF14840">
    <property type="entry name" value="DNA_pol3_delt_C"/>
    <property type="match status" value="1"/>
</dbReference>
<evidence type="ECO:0000256" key="1">
    <source>
        <dbReference type="ARBA" id="ARBA00012417"/>
    </source>
</evidence>
<keyword evidence="5" id="KW-0235">DNA replication</keyword>
<gene>
    <name evidence="13" type="primary">holA</name>
    <name evidence="13" type="ORF">D9V69_02220</name>
</gene>
<dbReference type="Proteomes" id="UP000298773">
    <property type="component" value="Chromosome"/>
</dbReference>
<evidence type="ECO:0000256" key="2">
    <source>
        <dbReference type="ARBA" id="ARBA00017703"/>
    </source>
</evidence>